<dbReference type="AlphaFoldDB" id="A0A0F9JC69"/>
<dbReference type="EMBL" id="LAZR01016683">
    <property type="protein sequence ID" value="KKM03426.1"/>
    <property type="molecule type" value="Genomic_DNA"/>
</dbReference>
<evidence type="ECO:0000313" key="2">
    <source>
        <dbReference type="EMBL" id="KKM03426.1"/>
    </source>
</evidence>
<name>A0A0F9JC69_9ZZZZ</name>
<comment type="caution">
    <text evidence="2">The sequence shown here is derived from an EMBL/GenBank/DDBJ whole genome shotgun (WGS) entry which is preliminary data.</text>
</comment>
<reference evidence="2" key="1">
    <citation type="journal article" date="2015" name="Nature">
        <title>Complex archaea that bridge the gap between prokaryotes and eukaryotes.</title>
        <authorList>
            <person name="Spang A."/>
            <person name="Saw J.H."/>
            <person name="Jorgensen S.L."/>
            <person name="Zaremba-Niedzwiedzka K."/>
            <person name="Martijn J."/>
            <person name="Lind A.E."/>
            <person name="van Eijk R."/>
            <person name="Schleper C."/>
            <person name="Guy L."/>
            <person name="Ettema T.J."/>
        </authorList>
    </citation>
    <scope>NUCLEOTIDE SEQUENCE</scope>
</reference>
<gene>
    <name evidence="2" type="ORF">LCGC14_1774600</name>
</gene>
<accession>A0A0F9JC69</accession>
<keyword evidence="1" id="KW-0472">Membrane</keyword>
<feature type="transmembrane region" description="Helical" evidence="1">
    <location>
        <begin position="104"/>
        <end position="124"/>
    </location>
</feature>
<organism evidence="2">
    <name type="scientific">marine sediment metagenome</name>
    <dbReference type="NCBI Taxonomy" id="412755"/>
    <lineage>
        <taxon>unclassified sequences</taxon>
        <taxon>metagenomes</taxon>
        <taxon>ecological metagenomes</taxon>
    </lineage>
</organism>
<evidence type="ECO:0000256" key="1">
    <source>
        <dbReference type="SAM" id="Phobius"/>
    </source>
</evidence>
<feature type="non-terminal residue" evidence="2">
    <location>
        <position position="1"/>
    </location>
</feature>
<protein>
    <submittedName>
        <fullName evidence="2">Uncharacterized protein</fullName>
    </submittedName>
</protein>
<keyword evidence="1" id="KW-0812">Transmembrane</keyword>
<proteinExistence type="predicted"/>
<sequence>VGDNNPAAILAGKVSIAKGTTEGWKSQSCDITISPETIYWIAAQCDDTATATNLDRNNDAGEKNDILTSVTELPADWGVSNSTLGRLVAIYAVWEAAPAGGGQVITIQMTAMPLFLMLTFVCFVKRRKAA</sequence>
<keyword evidence="1" id="KW-1133">Transmembrane helix</keyword>